<sequence>MAVQNQFIDVANSSTDSASTWIYLADWILVLIVGFAFVFYFDRLIGFTISFIGKWLWRSSNVGINIESIRFSVLGGRVLIKNLTIMNEDWTISVLQLNFTWRYWLWGKTRIPEFVLPDENDGNESSFTKSDNEKLPSRFLLAMEGLEIFMYNRTMAYDNIVETLTKEKLNKEKSPDTSSSSHLRYRSRDTTNDNDNDNDNDKEQISPSSSEDDLSVDKLYKTLKRLMKMLPLSVLIKKGVMVLGNKDTPSLLVSSCKSANGILDITKPAHKADIYKQLNFFEFQEFQVSMKPNILYSPDSRTRFKSIKKLFSRSQEPVIDQAKWQGLRRYLESNDDVLDNLPNAEEYAKSSLILDTVWTKINYYFDIPGKIVDGTFPDYGADVEFSMATIHYGPWADKQRVPIQSVFFPAIARDSEPTDLTKRQYKGFKLNVFTNDEIILRIPTRETSKDKDALKHHTQPQNKRPFGWLELKSGPNSSITSYNSFVCSRDKGWENTISAVFLQLEMRSSVNHDILYSADVHTINAQVGFPLTWNGACDWIFDNFSSNSKLFFLREHSILLSDVFEDFASGPPALYENFRPFKYHFNWEFSDYKIYLNINDSNIINNPLDFNSNKYISFQGPELKIKLLIPLLGQFTNKNTVDYYIFAPYFDLVLDTPPWHTCNAFLSPSYILGRAHNFEMDGSYTYFNKIEAYGFNNIVINCKCDEVSLKFYGFLVKYVFVLRENYLGDNFHFKTFEEYNNEMDNNSSEATLQDDLDYWKIIKTDNSVDVIFTFQVRKGLLVLPQDIYGCKAHIGLVFDYFDTDLRFTNYYMDMQADFSPVKGKYLRLDNEDIILELKDYYKLMEDDPHITMDEFTVHGHRMFGIPPEEITYFCNWRAATNEINVDAPLQFTDVFGDCIGNFLNSFSDLANALHPTAPVIYDALVFTFDCPDLNIKLNTQSRYQHTKLHQLLLTYNDIANSRYSNKLSINIQDIQHEFVDKTTGNILGLIKTSLTLDNPTRKPNFKEHRKSQQEHIRFNDAPFHRAPFLLSETNRNLAYNEGFGSFIIPISLIDVNYPLNDRTQLEDPYSSSLSSSTASSFSDDTPAEDGDLFISPTLHYVEEDFQPDSQADGVFKHDNMIFTFSEVNGFLSPEAVHTMALFQYEGLETDLHVVIDSLEQSVVKALKKLMLQTCMNDTFRVVAPSINLSFGECYSPTYDLKYFSDNSFINLQINEPSIAFADEVKRTLDPDCDSHNANDYSIESAKSYAFSIKNIHVSFQNSCDFSIQDIEFWMTEDKFQIFSASVEDIILNLDETKILQLINYFDELLKVLKPAIDLFQKTSAIKRKLTMALVYGLSSVSSSVNHDPCVLTKPAYMIRSLKQHIRFFDTWVVMMRLRHIFETMDSDWKLSQRQRFRDNLWDIPEDAYDQVWETFSNWRSWEANYEDRETFFQTMFNIDILQEKKMIGQTILKNVSINWSKDDFFFYENITLSLNERKYEANFSRTDHDLDDLDANVSSFEVSINLGNYSGSVSPVSIKLIPSIVSYFESRPGDPVVQAIKPKNSAFFYMVNLNDFNQKLRLNYSNIEISATSLRSSGLVQSIEGQDLCSVTTDIEMLGFNLQDTLSFGIQNFKSVLGHGSSSYFYDLFLDNCFFELVDHKFSTTIDKIMTEDLPMFDFLTKKEPTPSTKTDPLDMLHKLLALNVSLTLQINHLNWKVNILKHYNFEGKVYDNNFSVAIANKEMDIGSLIQQVDFIINHQKSLVLEIKNSQLFNNAKIISTGQGLPTVSVDSQLGYTKFFSSKLVKSINQVLDDYQELKIEVQNIIDKFPKQENKPHQTSIDITKMPIDITILNHYFGVSWINDRSKYSIESEDFKFSISNYDEVMKLVDYFGEISIPTARLSISDRIIPAKLSNFVDMNLSMKLLNETKGKLLEVSSEYFRICLSSGVIQRLVHFADEITRISNRLKMDFPSINTGGESGDLSDTSSFVDQISAIHFLSYNFCIGWIFDNPRKDYPGLIMGAERFYAVTDEGIGKLSLIEAYLSVAHGTTANSFYSSTGERDGPNRAFLPFMQTIYIIHENETNGKEMKISITGDELDVKFLSDSFQIFESTMNSVSSMQAHFDKRVRPMDKWKDSSEKHEEQQYIESLRSTFQSIECKVTFAGSTVLIHRLTEHNKPASLYLHFPAVQTFINYAHDKIGPKKHNFKAEISTASSENKLYSSCVPVIVDLINTIKGIMKSQSDSPPLIDNVDTDVVKDKKDQAFNFASFLDETDFYLGLHIDKQILSFSCEPTAKVESVVGIEGLTFQLMSGENSSINITGNLNSVSISLQHIYSREVSGYFKINSILSVSKISFDKQVEVKSSGSIGDVDGYINVKQYQDLELFRDIWFPKQLYEAKEPEQEEKIADSLAANKNIALRFKEVSTTNALPWLLTYILLNLTIKVNFGPSLGEMIFRIDRFWMMSKKSTDWTQQLKFGISSFVLTSEGRLGGKIIGNELYLNSAISWKINNETLDVPLVLMSTGIEKLQIKSTFDYHLFLVSNLEEFSLDVFNQKSESMISKDHLFVTTKFKIFEIYMSSFTASNVYDIYNAILRMTQENKISYKETLHDAKTQRNKKPSMQSLNNLSEKIQNNAILETVKKLETEFEVVMGTLMVYVYPSSFDDSKVLVLKLDRSTAFFSQNEYNEGIANQLEIQFNDLVVSLSINSNISEDFITNCTVEEFVKYAHKARGGNIFVFPSFAISMKTFQKYNSNLIEYLYNSTFGRTVDIRWNLGSVNFIREMYSIHLKSLESRTEFKKTIQNRDDFEGIKFKQDIFTHHEHDSDSDIDPITKDPSEEIDQVINEKIDKVSKESKYDYLPLAPPIIEAPRLKELGNATPPLEWFGLHRNKFPNVTHELGIVNLQKIIHEVESEYSKLLGRA</sequence>
<reference evidence="1" key="1">
    <citation type="submission" date="2022-06" db="EMBL/GenBank/DDBJ databases">
        <authorList>
            <person name="Legras J.-L."/>
            <person name="Devillers H."/>
            <person name="Grondin C."/>
        </authorList>
    </citation>
    <scope>NUCLEOTIDE SEQUENCE</scope>
    <source>
        <strain evidence="1">CLIB 1444</strain>
    </source>
</reference>
<comment type="caution">
    <text evidence="1">The sequence shown here is derived from an EMBL/GenBank/DDBJ whole genome shotgun (WGS) entry which is preliminary data.</text>
</comment>
<accession>A0ACA9Y434</accession>
<proteinExistence type="predicted"/>
<dbReference type="EMBL" id="CALSDN010000002">
    <property type="protein sequence ID" value="CAH6719724.1"/>
    <property type="molecule type" value="Genomic_DNA"/>
</dbReference>
<evidence type="ECO:0000313" key="2">
    <source>
        <dbReference type="Proteomes" id="UP001152531"/>
    </source>
</evidence>
<protein>
    <submittedName>
        <fullName evidence="1">Uncharacterized protein</fullName>
    </submittedName>
</protein>
<gene>
    <name evidence="1" type="ORF">CLIB1444_02S15082</name>
</gene>
<evidence type="ECO:0000313" key="1">
    <source>
        <dbReference type="EMBL" id="CAH6719724.1"/>
    </source>
</evidence>
<dbReference type="Proteomes" id="UP001152531">
    <property type="component" value="Unassembled WGS sequence"/>
</dbReference>
<organism evidence="1 2">
    <name type="scientific">[Candida] jaroonii</name>
    <dbReference type="NCBI Taxonomy" id="467808"/>
    <lineage>
        <taxon>Eukaryota</taxon>
        <taxon>Fungi</taxon>
        <taxon>Dikarya</taxon>
        <taxon>Ascomycota</taxon>
        <taxon>Saccharomycotina</taxon>
        <taxon>Pichiomycetes</taxon>
        <taxon>Debaryomycetaceae</taxon>
        <taxon>Yamadazyma</taxon>
    </lineage>
</organism>
<name>A0ACA9Y434_9ASCO</name>
<keyword evidence="2" id="KW-1185">Reference proteome</keyword>